<evidence type="ECO:0000313" key="3">
    <source>
        <dbReference type="Proteomes" id="UP000037594"/>
    </source>
</evidence>
<feature type="compositionally biased region" description="Gly residues" evidence="1">
    <location>
        <begin position="143"/>
        <end position="159"/>
    </location>
</feature>
<gene>
    <name evidence="2" type="ORF">ACT17_20555</name>
</gene>
<dbReference type="PATRIC" id="fig|451644.5.peg.4248"/>
<dbReference type="Proteomes" id="UP000037594">
    <property type="component" value="Unassembled WGS sequence"/>
</dbReference>
<dbReference type="RefSeq" id="WP_047040464.1">
    <property type="nucleotide sequence ID" value="NZ_LFOD01000021.1"/>
</dbReference>
<accession>A0A0J8WTN3</accession>
<proteinExistence type="predicted"/>
<dbReference type="OrthoDB" id="3383452at2"/>
<organism evidence="2 3">
    <name type="scientific">Mycolicibacterium conceptionense</name>
    <dbReference type="NCBI Taxonomy" id="451644"/>
    <lineage>
        <taxon>Bacteria</taxon>
        <taxon>Bacillati</taxon>
        <taxon>Actinomycetota</taxon>
        <taxon>Actinomycetes</taxon>
        <taxon>Mycobacteriales</taxon>
        <taxon>Mycobacteriaceae</taxon>
        <taxon>Mycolicibacterium</taxon>
    </lineage>
</organism>
<protein>
    <submittedName>
        <fullName evidence="2">Uncharacterized protein</fullName>
    </submittedName>
</protein>
<dbReference type="AlphaFoldDB" id="A0A0J8WTN3"/>
<comment type="caution">
    <text evidence="2">The sequence shown here is derived from an EMBL/GenBank/DDBJ whole genome shotgun (WGS) entry which is preliminary data.</text>
</comment>
<evidence type="ECO:0000256" key="1">
    <source>
        <dbReference type="SAM" id="MobiDB-lite"/>
    </source>
</evidence>
<evidence type="ECO:0000313" key="2">
    <source>
        <dbReference type="EMBL" id="KMV16359.1"/>
    </source>
</evidence>
<dbReference type="EMBL" id="LFOD01000021">
    <property type="protein sequence ID" value="KMV16359.1"/>
    <property type="molecule type" value="Genomic_DNA"/>
</dbReference>
<sequence length="264" mass="29397">MPRIRTLKPDFFRSPDTAKVDFATRIFYQALWCWADDFGVGETNINGLLGFAFPDDDEFTAQDVRRFCAECAQHFGVTFYTVRGRHFYWIPTWEKHQKLERRSERRKNPPADHPDAVSDLRFHPSEDSAPQLQRETGAESGEKGAGTGEQGNRGTGEQAGGSATEVCHQGPDRVAPPPEKCPRHLNDENPPSCGACASRRRARDKWEREQAQAAGERAAAEAAEKAAARETAKNCPWCHGTGVREIDDDLMEKCDHKAPESGAA</sequence>
<feature type="region of interest" description="Disordered" evidence="1">
    <location>
        <begin position="99"/>
        <end position="220"/>
    </location>
</feature>
<feature type="compositionally biased region" description="Basic and acidic residues" evidence="1">
    <location>
        <begin position="99"/>
        <end position="126"/>
    </location>
</feature>
<reference evidence="2 3" key="1">
    <citation type="submission" date="2015-06" db="EMBL/GenBank/DDBJ databases">
        <title>Genome sequence of Mycobacterium conceptionense strain MLE.</title>
        <authorList>
            <person name="Greninger A.L."/>
            <person name="Cunningham G."/>
            <person name="Chiu C.Y."/>
            <person name="Miller S."/>
        </authorList>
    </citation>
    <scope>NUCLEOTIDE SEQUENCE [LARGE SCALE GENOMIC DNA]</scope>
    <source>
        <strain evidence="2 3">MLE</strain>
    </source>
</reference>
<name>A0A0J8WTN3_9MYCO</name>